<protein>
    <recommendedName>
        <fullName evidence="3">Secreted protein</fullName>
    </recommendedName>
</protein>
<evidence type="ECO:0000313" key="1">
    <source>
        <dbReference type="EMBL" id="CAI9579942.1"/>
    </source>
</evidence>
<gene>
    <name evidence="1" type="ORF">SPARVUS_LOCUS9213300</name>
</gene>
<accession>A0ABN9E583</accession>
<name>A0ABN9E583_9NEOB</name>
<keyword evidence="2" id="KW-1185">Reference proteome</keyword>
<dbReference type="EMBL" id="CATNWA010015142">
    <property type="protein sequence ID" value="CAI9579942.1"/>
    <property type="molecule type" value="Genomic_DNA"/>
</dbReference>
<evidence type="ECO:0000313" key="2">
    <source>
        <dbReference type="Proteomes" id="UP001162483"/>
    </source>
</evidence>
<feature type="non-terminal residue" evidence="1">
    <location>
        <position position="1"/>
    </location>
</feature>
<sequence length="68" mass="7446">HCFPALNSLPAPGDRCCGKLTGERTVCCFVFLCTAEKYKTACLQGKNTYSTHSKTHTAHSGPFDHPRC</sequence>
<reference evidence="1" key="1">
    <citation type="submission" date="2023-05" db="EMBL/GenBank/DDBJ databases">
        <authorList>
            <person name="Stuckert A."/>
        </authorList>
    </citation>
    <scope>NUCLEOTIDE SEQUENCE</scope>
</reference>
<proteinExistence type="predicted"/>
<dbReference type="Proteomes" id="UP001162483">
    <property type="component" value="Unassembled WGS sequence"/>
</dbReference>
<evidence type="ECO:0008006" key="3">
    <source>
        <dbReference type="Google" id="ProtNLM"/>
    </source>
</evidence>
<comment type="caution">
    <text evidence="1">The sequence shown here is derived from an EMBL/GenBank/DDBJ whole genome shotgun (WGS) entry which is preliminary data.</text>
</comment>
<organism evidence="1 2">
    <name type="scientific">Staurois parvus</name>
    <dbReference type="NCBI Taxonomy" id="386267"/>
    <lineage>
        <taxon>Eukaryota</taxon>
        <taxon>Metazoa</taxon>
        <taxon>Chordata</taxon>
        <taxon>Craniata</taxon>
        <taxon>Vertebrata</taxon>
        <taxon>Euteleostomi</taxon>
        <taxon>Amphibia</taxon>
        <taxon>Batrachia</taxon>
        <taxon>Anura</taxon>
        <taxon>Neobatrachia</taxon>
        <taxon>Ranoidea</taxon>
        <taxon>Ranidae</taxon>
        <taxon>Staurois</taxon>
    </lineage>
</organism>